<evidence type="ECO:0000259" key="4">
    <source>
        <dbReference type="PROSITE" id="PS50956"/>
    </source>
</evidence>
<dbReference type="GO" id="GO:0005829">
    <property type="term" value="C:cytosol"/>
    <property type="evidence" value="ECO:0007669"/>
    <property type="project" value="TreeGrafter"/>
</dbReference>
<dbReference type="GO" id="GO:0043200">
    <property type="term" value="P:response to amino acid"/>
    <property type="evidence" value="ECO:0007669"/>
    <property type="project" value="TreeGrafter"/>
</dbReference>
<dbReference type="Proteomes" id="UP000190797">
    <property type="component" value="Chromosome"/>
</dbReference>
<dbReference type="PROSITE" id="PS50956">
    <property type="entry name" value="HTH_ASNC_2"/>
    <property type="match status" value="1"/>
</dbReference>
<evidence type="ECO:0000256" key="3">
    <source>
        <dbReference type="ARBA" id="ARBA00023163"/>
    </source>
</evidence>
<sequence length="328" mass="35745">MVVEIIELDEVDRGLLHALQVDGRASFSRIAEVLGVSDQRVARRYRRLRSTGMLRVVGVVDGRRLGYESWAIRLRCTPDAAVAIAEALGRRSDTFWVHLLSGGTEISCGTLQRTAAERESLLLGKLARTNRVLSMTAHRTLYTFVGGRVGWQGLAALSPEQVAHLEEGRVYRRRGEGEPIVLGPGDQALLDALSRDGRTAHADLAAVTGWSESTVRRRMDQLCAAGALFFDMDVLPALLNYQVEAQLWMSVPPAEIDATGRALAGHHEVAFAGATTGPTNLTASIVCRDDEAFYRYVTDSLGALPAIRHIETAPIIRTIKRAGAVLPL</sequence>
<keyword evidence="2" id="KW-0238">DNA-binding</keyword>
<accession>A0A1V0ACQ6</accession>
<dbReference type="InterPro" id="IPR000485">
    <property type="entry name" value="AsnC-type_HTH_dom"/>
</dbReference>
<proteinExistence type="predicted"/>
<dbReference type="PANTHER" id="PTHR30154">
    <property type="entry name" value="LEUCINE-RESPONSIVE REGULATORY PROTEIN"/>
    <property type="match status" value="1"/>
</dbReference>
<dbReference type="SUPFAM" id="SSF54909">
    <property type="entry name" value="Dimeric alpha+beta barrel"/>
    <property type="match status" value="1"/>
</dbReference>
<dbReference type="AlphaFoldDB" id="A0A1V0ACQ6"/>
<dbReference type="KEGG" id="noa:BKM31_46735"/>
<keyword evidence="1" id="KW-0805">Transcription regulation</keyword>
<organism evidence="5 6">
    <name type="scientific">[Actinomadura] parvosata subsp. kistnae</name>
    <dbReference type="NCBI Taxonomy" id="1909395"/>
    <lineage>
        <taxon>Bacteria</taxon>
        <taxon>Bacillati</taxon>
        <taxon>Actinomycetota</taxon>
        <taxon>Actinomycetes</taxon>
        <taxon>Streptosporangiales</taxon>
        <taxon>Streptosporangiaceae</taxon>
        <taxon>Nonomuraea</taxon>
    </lineage>
</organism>
<dbReference type="SMART" id="SM00344">
    <property type="entry name" value="HTH_ASNC"/>
    <property type="match status" value="2"/>
</dbReference>
<dbReference type="Gene3D" id="1.10.10.10">
    <property type="entry name" value="Winged helix-like DNA-binding domain superfamily/Winged helix DNA-binding domain"/>
    <property type="match status" value="2"/>
</dbReference>
<dbReference type="PANTHER" id="PTHR30154:SF34">
    <property type="entry name" value="TRANSCRIPTIONAL REGULATOR AZLB"/>
    <property type="match status" value="1"/>
</dbReference>
<feature type="domain" description="HTH asnC-type" evidence="4">
    <location>
        <begin position="8"/>
        <end position="68"/>
    </location>
</feature>
<dbReference type="InterPro" id="IPR019887">
    <property type="entry name" value="Tscrpt_reg_AsnC/Lrp_C"/>
</dbReference>
<evidence type="ECO:0000313" key="6">
    <source>
        <dbReference type="Proteomes" id="UP000190797"/>
    </source>
</evidence>
<dbReference type="InterPro" id="IPR019888">
    <property type="entry name" value="Tscrpt_reg_AsnC-like"/>
</dbReference>
<evidence type="ECO:0000313" key="5">
    <source>
        <dbReference type="EMBL" id="AQZ67966.1"/>
    </source>
</evidence>
<dbReference type="Pfam" id="PF01037">
    <property type="entry name" value="AsnC_trans_reg"/>
    <property type="match status" value="1"/>
</dbReference>
<dbReference type="STRING" id="1909395.BKM31_46735"/>
<name>A0A1V0ACQ6_9ACTN</name>
<dbReference type="PRINTS" id="PR00033">
    <property type="entry name" value="HTHASNC"/>
</dbReference>
<dbReference type="InterPro" id="IPR036390">
    <property type="entry name" value="WH_DNA-bd_sf"/>
</dbReference>
<dbReference type="EMBL" id="CP017717">
    <property type="protein sequence ID" value="AQZ67966.1"/>
    <property type="molecule type" value="Genomic_DNA"/>
</dbReference>
<dbReference type="InterPro" id="IPR011008">
    <property type="entry name" value="Dimeric_a/b-barrel"/>
</dbReference>
<dbReference type="GO" id="GO:0043565">
    <property type="term" value="F:sequence-specific DNA binding"/>
    <property type="evidence" value="ECO:0007669"/>
    <property type="project" value="InterPro"/>
</dbReference>
<dbReference type="InterPro" id="IPR036388">
    <property type="entry name" value="WH-like_DNA-bd_sf"/>
</dbReference>
<keyword evidence="6" id="KW-1185">Reference proteome</keyword>
<dbReference type="Gene3D" id="3.30.70.920">
    <property type="match status" value="1"/>
</dbReference>
<reference evidence="6" key="1">
    <citation type="journal article" date="2017" name="Med. Chem. Commun.">
        <title>Nonomuraea sp. ATCC 55076 harbours the largest actinomycete chromosome to date and the kistamicin biosynthetic gene cluster.</title>
        <authorList>
            <person name="Nazari B."/>
            <person name="Forneris C.C."/>
            <person name="Gibson M.I."/>
            <person name="Moon K."/>
            <person name="Schramma K.R."/>
            <person name="Seyedsayamdost M.R."/>
        </authorList>
    </citation>
    <scope>NUCLEOTIDE SEQUENCE [LARGE SCALE GENOMIC DNA]</scope>
    <source>
        <strain evidence="6">ATCC 55076</strain>
    </source>
</reference>
<protein>
    <recommendedName>
        <fullName evidence="4">HTH asnC-type domain-containing protein</fullName>
    </recommendedName>
</protein>
<dbReference type="Pfam" id="PF13404">
    <property type="entry name" value="HTH_AsnC-type"/>
    <property type="match status" value="2"/>
</dbReference>
<dbReference type="SUPFAM" id="SSF46785">
    <property type="entry name" value="Winged helix' DNA-binding domain"/>
    <property type="match status" value="2"/>
</dbReference>
<dbReference type="OrthoDB" id="3453230at2"/>
<evidence type="ECO:0000256" key="1">
    <source>
        <dbReference type="ARBA" id="ARBA00023015"/>
    </source>
</evidence>
<gene>
    <name evidence="5" type="ORF">BKM31_46735</name>
</gene>
<evidence type="ECO:0000256" key="2">
    <source>
        <dbReference type="ARBA" id="ARBA00023125"/>
    </source>
</evidence>
<keyword evidence="3" id="KW-0804">Transcription</keyword>